<evidence type="ECO:0000313" key="2">
    <source>
        <dbReference type="EMBL" id="EMB33718.1"/>
    </source>
</evidence>
<feature type="transmembrane region" description="Helical" evidence="1">
    <location>
        <begin position="77"/>
        <end position="100"/>
    </location>
</feature>
<comment type="caution">
    <text evidence="2">The sequence shown here is derived from an EMBL/GenBank/DDBJ whole genome shotgun (WGS) entry which is preliminary data.</text>
</comment>
<dbReference type="EMBL" id="AGDV01000010">
    <property type="protein sequence ID" value="EMB33718.1"/>
    <property type="molecule type" value="Genomic_DNA"/>
</dbReference>
<proteinExistence type="predicted"/>
<dbReference type="RefSeq" id="WP_002684057.1">
    <property type="nucleotide sequence ID" value="NZ_CM001795.1"/>
</dbReference>
<evidence type="ECO:0000256" key="1">
    <source>
        <dbReference type="SAM" id="Phobius"/>
    </source>
</evidence>
<dbReference type="HOGENOM" id="CLU_095712_1_0_12"/>
<dbReference type="Proteomes" id="UP000011705">
    <property type="component" value="Chromosome"/>
</dbReference>
<keyword evidence="1" id="KW-0472">Membrane</keyword>
<protein>
    <submittedName>
        <fullName evidence="2">Uncharacterized protein</fullName>
    </submittedName>
</protein>
<dbReference type="AlphaFoldDB" id="A0A0E2E6J2"/>
<organism evidence="2">
    <name type="scientific">Treponema denticola H-22</name>
    <dbReference type="NCBI Taxonomy" id="999432"/>
    <lineage>
        <taxon>Bacteria</taxon>
        <taxon>Pseudomonadati</taxon>
        <taxon>Spirochaetota</taxon>
        <taxon>Spirochaetia</taxon>
        <taxon>Spirochaetales</taxon>
        <taxon>Treponemataceae</taxon>
        <taxon>Treponema</taxon>
    </lineage>
</organism>
<feature type="transmembrane region" description="Helical" evidence="1">
    <location>
        <begin position="121"/>
        <end position="144"/>
    </location>
</feature>
<keyword evidence="1" id="KW-1133">Transmembrane helix</keyword>
<gene>
    <name evidence="2" type="ORF">HMPREF9726_01098</name>
</gene>
<accession>A0A0E2E6J2</accession>
<feature type="transmembrane region" description="Helical" evidence="1">
    <location>
        <begin position="52"/>
        <end position="71"/>
    </location>
</feature>
<reference evidence="2" key="1">
    <citation type="submission" date="2012-01" db="EMBL/GenBank/DDBJ databases">
        <title>The Genome Sequence of Treponema denticola H-22.</title>
        <authorList>
            <consortium name="The Broad Institute Genome Sequencing Platform"/>
            <person name="Earl A."/>
            <person name="Ward D."/>
            <person name="Feldgarden M."/>
            <person name="Gevers D."/>
            <person name="Blanton J.M."/>
            <person name="Fenno C.J."/>
            <person name="Baranova O.V."/>
            <person name="Mathney J."/>
            <person name="Dewhirst F.E."/>
            <person name="Izard J."/>
            <person name="Young S.K."/>
            <person name="Zeng Q."/>
            <person name="Gargeya S."/>
            <person name="Fitzgerald M."/>
            <person name="Haas B."/>
            <person name="Abouelleil A."/>
            <person name="Alvarado L."/>
            <person name="Arachchi H.M."/>
            <person name="Berlin A."/>
            <person name="Chapman S.B."/>
            <person name="Gearin G."/>
            <person name="Goldberg J."/>
            <person name="Griggs A."/>
            <person name="Gujja S."/>
            <person name="Hansen M."/>
            <person name="Heiman D."/>
            <person name="Howarth C."/>
            <person name="Larimer J."/>
            <person name="Lui A."/>
            <person name="MacDonald P.J.P."/>
            <person name="McCowen C."/>
            <person name="Montmayeur A."/>
            <person name="Murphy C."/>
            <person name="Neiman D."/>
            <person name="Pearson M."/>
            <person name="Priest M."/>
            <person name="Roberts A."/>
            <person name="Saif S."/>
            <person name="Shea T."/>
            <person name="Sisk P."/>
            <person name="Stolte C."/>
            <person name="Sykes S."/>
            <person name="Wortman J."/>
            <person name="Nusbaum C."/>
            <person name="Birren B."/>
        </authorList>
    </citation>
    <scope>NUCLEOTIDE SEQUENCE [LARGE SCALE GENOMIC DNA]</scope>
    <source>
        <strain evidence="2">H-22</strain>
    </source>
</reference>
<feature type="transmembrane region" description="Helical" evidence="1">
    <location>
        <begin position="206"/>
        <end position="223"/>
    </location>
</feature>
<keyword evidence="1" id="KW-0812">Transmembrane</keyword>
<dbReference type="PATRIC" id="fig|999432.5.peg.1144"/>
<sequence length="232" mass="25777">METTNNLMTTDYETKFITDIHKWGRVSMLIALILSFLPIGYMYFVKGWNESVSAFASVTIAISSFGIGMWLTEPMSYFPILGSAGTYMGYFAGNVSNMRVPVALSIQNALKSDVTEPRGNIATIIAVATSVFVNLCILLVVVIIGQNLLAIFPQVVLKSFKYVLPSLFGSVIVMRFRGEPKRAIKYFIPTVIIYYLVRLIPGIGTFKLAIVIGGTIIYGYIFHKIEKNKKAE</sequence>
<name>A0A0E2E6J2_TREDN</name>
<feature type="transmembrane region" description="Helical" evidence="1">
    <location>
        <begin position="26"/>
        <end position="45"/>
    </location>
</feature>